<proteinExistence type="predicted"/>
<sequence>MLLQGCFVLDSRHPATPQADPVGEVVMKHGLRLNHGPGARSRYTSKGPRLALFDLKKREVNLLETCLKKCEQQWFSKFQLR</sequence>
<keyword evidence="2" id="KW-1185">Reference proteome</keyword>
<comment type="caution">
    <text evidence="1">The sequence shown here is derived from an EMBL/GenBank/DDBJ whole genome shotgun (WGS) entry which is preliminary data.</text>
</comment>
<evidence type="ECO:0000313" key="2">
    <source>
        <dbReference type="Proteomes" id="UP000812440"/>
    </source>
</evidence>
<feature type="non-terminal residue" evidence="1">
    <location>
        <position position="1"/>
    </location>
</feature>
<reference evidence="1" key="1">
    <citation type="thesis" date="2020" institute="ProQuest LLC" country="789 East Eisenhower Parkway, Ann Arbor, MI, USA">
        <title>Comparative Genomics and Chromosome Evolution.</title>
        <authorList>
            <person name="Mudd A.B."/>
        </authorList>
    </citation>
    <scope>NUCLEOTIDE SEQUENCE</scope>
    <source>
        <strain evidence="1">Female2</strain>
        <tissue evidence="1">Blood</tissue>
    </source>
</reference>
<dbReference type="AlphaFoldDB" id="A0A8T2K3B4"/>
<organism evidence="1 2">
    <name type="scientific">Hymenochirus boettgeri</name>
    <name type="common">Congo dwarf clawed frog</name>
    <dbReference type="NCBI Taxonomy" id="247094"/>
    <lineage>
        <taxon>Eukaryota</taxon>
        <taxon>Metazoa</taxon>
        <taxon>Chordata</taxon>
        <taxon>Craniata</taxon>
        <taxon>Vertebrata</taxon>
        <taxon>Euteleostomi</taxon>
        <taxon>Amphibia</taxon>
        <taxon>Batrachia</taxon>
        <taxon>Anura</taxon>
        <taxon>Pipoidea</taxon>
        <taxon>Pipidae</taxon>
        <taxon>Pipinae</taxon>
        <taxon>Hymenochirus</taxon>
    </lineage>
</organism>
<dbReference type="Proteomes" id="UP000812440">
    <property type="component" value="Chromosome 2"/>
</dbReference>
<evidence type="ECO:0000313" key="1">
    <source>
        <dbReference type="EMBL" id="KAG8450274.1"/>
    </source>
</evidence>
<dbReference type="EMBL" id="JAACNH010000002">
    <property type="protein sequence ID" value="KAG8450274.1"/>
    <property type="molecule type" value="Genomic_DNA"/>
</dbReference>
<gene>
    <name evidence="1" type="ORF">GDO86_002795</name>
</gene>
<name>A0A8T2K3B4_9PIPI</name>
<accession>A0A8T2K3B4</accession>
<protein>
    <submittedName>
        <fullName evidence="1">Uncharacterized protein</fullName>
    </submittedName>
</protein>